<evidence type="ECO:0000313" key="2">
    <source>
        <dbReference type="EMBL" id="KAG7349837.1"/>
    </source>
</evidence>
<dbReference type="EMBL" id="JAGRRH010000019">
    <property type="protein sequence ID" value="KAG7349837.1"/>
    <property type="molecule type" value="Genomic_DNA"/>
</dbReference>
<organism evidence="2 3">
    <name type="scientific">Nitzschia inconspicua</name>
    <dbReference type="NCBI Taxonomy" id="303405"/>
    <lineage>
        <taxon>Eukaryota</taxon>
        <taxon>Sar</taxon>
        <taxon>Stramenopiles</taxon>
        <taxon>Ochrophyta</taxon>
        <taxon>Bacillariophyta</taxon>
        <taxon>Bacillariophyceae</taxon>
        <taxon>Bacillariophycidae</taxon>
        <taxon>Bacillariales</taxon>
        <taxon>Bacillariaceae</taxon>
        <taxon>Nitzschia</taxon>
    </lineage>
</organism>
<dbReference type="InterPro" id="IPR049227">
    <property type="entry name" value="DUF6824"/>
</dbReference>
<feature type="domain" description="DUF6824" evidence="1">
    <location>
        <begin position="436"/>
        <end position="516"/>
    </location>
</feature>
<protein>
    <recommendedName>
        <fullName evidence="1">DUF6824 domain-containing protein</fullName>
    </recommendedName>
</protein>
<proteinExistence type="predicted"/>
<accession>A0A9K3KUI2</accession>
<gene>
    <name evidence="2" type="ORF">IV203_012434</name>
</gene>
<dbReference type="AlphaFoldDB" id="A0A9K3KUI2"/>
<sequence>MLTNATNNTAEQFRIDASCAENSFPATGRLFRILVAQRKNQYQPPLKKEVDGSTTTMWSFQQQQQQHQAFEQGRSSLEDIDNDDDLSQVSLRSNSSSIRKVDSMLAKALYRMSVDDRNRIQEELHGVRNLAKAESPQSLDTAVAMLRGEFDFGVQKWAATANQSTWSFFNDIVMPASQVYVKSREMCLRYLRADRMNPKSASVRMLNHLRLLHKYFGPESLHRPLRLSDLVKQEQDLLRAGNNQVLLSRDRTGRLIIFSQGSTSTEGVTDASRLRVSMYFFSCLAEDIETQKYGYVCIAVPDRGVVETFKNISNPETRQDWKDFLNNDYKPLRLSAFHLIHPEGSGFQLLKAFWVMYSSRKEDCAKARFYTNLELETQYKLLTYGIPIQELPLTVTGTLKTKNHILWIKSRHLIDKAREKGQDIANIGTLHPGVYDVLFSRGGNSSHFGNMEFRQIIASRIEAYNSGGRKERTTIRHDIIRMVHRKGGRFLMMQSDGWWVELSNEKLVMEKVTNAIYDFNRKAVAKERRQESSSVTTKFLDGNKRRRICELENVNTTDSVQKGCF</sequence>
<dbReference type="Proteomes" id="UP000693970">
    <property type="component" value="Unassembled WGS sequence"/>
</dbReference>
<name>A0A9K3KUI2_9STRA</name>
<reference evidence="2" key="2">
    <citation type="submission" date="2021-04" db="EMBL/GenBank/DDBJ databases">
        <authorList>
            <person name="Podell S."/>
        </authorList>
    </citation>
    <scope>NUCLEOTIDE SEQUENCE</scope>
    <source>
        <strain evidence="2">Hildebrandi</strain>
    </source>
</reference>
<reference evidence="2" key="1">
    <citation type="journal article" date="2021" name="Sci. Rep.">
        <title>Diploid genomic architecture of Nitzschia inconspicua, an elite biomass production diatom.</title>
        <authorList>
            <person name="Oliver A."/>
            <person name="Podell S."/>
            <person name="Pinowska A."/>
            <person name="Traller J.C."/>
            <person name="Smith S.R."/>
            <person name="McClure R."/>
            <person name="Beliaev A."/>
            <person name="Bohutskyi P."/>
            <person name="Hill E.A."/>
            <person name="Rabines A."/>
            <person name="Zheng H."/>
            <person name="Allen L.Z."/>
            <person name="Kuo A."/>
            <person name="Grigoriev I.V."/>
            <person name="Allen A.E."/>
            <person name="Hazlebeck D."/>
            <person name="Allen E.E."/>
        </authorList>
    </citation>
    <scope>NUCLEOTIDE SEQUENCE</scope>
    <source>
        <strain evidence="2">Hildebrandi</strain>
    </source>
</reference>
<evidence type="ECO:0000259" key="1">
    <source>
        <dbReference type="Pfam" id="PF20710"/>
    </source>
</evidence>
<keyword evidence="3" id="KW-1185">Reference proteome</keyword>
<dbReference type="OrthoDB" id="75724at2759"/>
<comment type="caution">
    <text evidence="2">The sequence shown here is derived from an EMBL/GenBank/DDBJ whole genome shotgun (WGS) entry which is preliminary data.</text>
</comment>
<dbReference type="Pfam" id="PF20710">
    <property type="entry name" value="DUF6824"/>
    <property type="match status" value="1"/>
</dbReference>
<evidence type="ECO:0000313" key="3">
    <source>
        <dbReference type="Proteomes" id="UP000693970"/>
    </source>
</evidence>